<dbReference type="AlphaFoldDB" id="A0AAF0TYZ8"/>
<sequence length="134" mass="14985">MVGIQAKFRLDSVESIVYADESSKNDRISEINNSIEPLDGMNDLLVTKGVTLDNSNKLSKTREDVNKSSSYIKKYLAHKLSLQSEDEVEIHMLGRPIHPTFPLKHLAELWLRVASNSGKYLAKVGAFAQELAKV</sequence>
<gene>
    <name evidence="1" type="ORF">MTR67_025885</name>
</gene>
<name>A0AAF0TYZ8_SOLVR</name>
<evidence type="ECO:0000313" key="2">
    <source>
        <dbReference type="Proteomes" id="UP001234989"/>
    </source>
</evidence>
<reference evidence="1" key="1">
    <citation type="submission" date="2023-08" db="EMBL/GenBank/DDBJ databases">
        <title>A de novo genome assembly of Solanum verrucosum Schlechtendal, a Mexican diploid species geographically isolated from the other diploid A-genome species in potato relatives.</title>
        <authorList>
            <person name="Hosaka K."/>
        </authorList>
    </citation>
    <scope>NUCLEOTIDE SEQUENCE</scope>
    <source>
        <tissue evidence="1">Young leaves</tissue>
    </source>
</reference>
<evidence type="ECO:0000313" key="1">
    <source>
        <dbReference type="EMBL" id="WMV32500.1"/>
    </source>
</evidence>
<protein>
    <submittedName>
        <fullName evidence="1">Uncharacterized protein</fullName>
    </submittedName>
</protein>
<dbReference type="PANTHER" id="PTHR46293:SF11">
    <property type="entry name" value="E3 UBIQUITIN PROTEIN LIGASE DRIP1-LIKE"/>
    <property type="match status" value="1"/>
</dbReference>
<dbReference type="InterPro" id="IPR044807">
    <property type="entry name" value="DRIP1-like"/>
</dbReference>
<proteinExistence type="predicted"/>
<accession>A0AAF0TYZ8</accession>
<dbReference type="PANTHER" id="PTHR46293">
    <property type="entry name" value="E3 UBIQUITIN PROTEIN LIGASE DRIP1"/>
    <property type="match status" value="1"/>
</dbReference>
<dbReference type="Proteomes" id="UP001234989">
    <property type="component" value="Chromosome 6"/>
</dbReference>
<keyword evidence="2" id="KW-1185">Reference proteome</keyword>
<dbReference type="EMBL" id="CP133617">
    <property type="protein sequence ID" value="WMV32500.1"/>
    <property type="molecule type" value="Genomic_DNA"/>
</dbReference>
<organism evidence="1 2">
    <name type="scientific">Solanum verrucosum</name>
    <dbReference type="NCBI Taxonomy" id="315347"/>
    <lineage>
        <taxon>Eukaryota</taxon>
        <taxon>Viridiplantae</taxon>
        <taxon>Streptophyta</taxon>
        <taxon>Embryophyta</taxon>
        <taxon>Tracheophyta</taxon>
        <taxon>Spermatophyta</taxon>
        <taxon>Magnoliopsida</taxon>
        <taxon>eudicotyledons</taxon>
        <taxon>Gunneridae</taxon>
        <taxon>Pentapetalae</taxon>
        <taxon>asterids</taxon>
        <taxon>lamiids</taxon>
        <taxon>Solanales</taxon>
        <taxon>Solanaceae</taxon>
        <taxon>Solanoideae</taxon>
        <taxon>Solaneae</taxon>
        <taxon>Solanum</taxon>
    </lineage>
</organism>
<dbReference type="GO" id="GO:0004842">
    <property type="term" value="F:ubiquitin-protein transferase activity"/>
    <property type="evidence" value="ECO:0007669"/>
    <property type="project" value="InterPro"/>
</dbReference>